<dbReference type="EMBL" id="JAALHA020000002">
    <property type="protein sequence ID" value="MDR9894089.1"/>
    <property type="molecule type" value="Genomic_DNA"/>
</dbReference>
<keyword evidence="2" id="KW-1185">Reference proteome</keyword>
<comment type="caution">
    <text evidence="1">The sequence shown here is derived from an EMBL/GenBank/DDBJ whole genome shotgun (WGS) entry which is preliminary data.</text>
</comment>
<dbReference type="RefSeq" id="WP_208346114.1">
    <property type="nucleotide sequence ID" value="NZ_CAWQFN010000877.1"/>
</dbReference>
<sequence>MSYSTRGDAFARGCEYLLMVQRLALEPKMVDVMDNLRDRIPICTFVGENIQKINNLLNTHLQACHECFHPQERKTMQIFAVPLAQPFGLDGICNIFTTPITIFVDVGRVVPENWLHVVAHEYAHAHLGESGHSQRFGSVLSHLCLGLGLEPPCWEIGKEVSLRSWPYCESTKDPLEFWLGSQRVWA</sequence>
<dbReference type="Proteomes" id="UP000667802">
    <property type="component" value="Unassembled WGS sequence"/>
</dbReference>
<dbReference type="AlphaFoldDB" id="A0AAP5I3I2"/>
<reference evidence="2" key="1">
    <citation type="journal article" date="2021" name="Science">
        <title>Hunting the eagle killer: A cyanobacterial neurotoxin causes vacuolar myelinopathy.</title>
        <authorList>
            <person name="Breinlinger S."/>
            <person name="Phillips T.J."/>
            <person name="Haram B.N."/>
            <person name="Mares J."/>
            <person name="Martinez Yerena J.A."/>
            <person name="Hrouzek P."/>
            <person name="Sobotka R."/>
            <person name="Henderson W.M."/>
            <person name="Schmieder P."/>
            <person name="Williams S.M."/>
            <person name="Lauderdale J.D."/>
            <person name="Wilde H.D."/>
            <person name="Gerrin W."/>
            <person name="Kust A."/>
            <person name="Washington J.W."/>
            <person name="Wagner C."/>
            <person name="Geier B."/>
            <person name="Liebeke M."/>
            <person name="Enke H."/>
            <person name="Niedermeyer T.H.J."/>
            <person name="Wilde S.B."/>
        </authorList>
    </citation>
    <scope>NUCLEOTIDE SEQUENCE [LARGE SCALE GENOMIC DNA]</scope>
    <source>
        <strain evidence="2">Thurmond2011</strain>
    </source>
</reference>
<organism evidence="1 2">
    <name type="scientific">Aetokthonos hydrillicola Thurmond2011</name>
    <dbReference type="NCBI Taxonomy" id="2712845"/>
    <lineage>
        <taxon>Bacteria</taxon>
        <taxon>Bacillati</taxon>
        <taxon>Cyanobacteriota</taxon>
        <taxon>Cyanophyceae</taxon>
        <taxon>Nostocales</taxon>
        <taxon>Hapalosiphonaceae</taxon>
        <taxon>Aetokthonos</taxon>
    </lineage>
</organism>
<gene>
    <name evidence="1" type="ORF">G7B40_005825</name>
</gene>
<protein>
    <submittedName>
        <fullName evidence="1">Uncharacterized protein</fullName>
    </submittedName>
</protein>
<name>A0AAP5I3I2_9CYAN</name>
<evidence type="ECO:0000313" key="1">
    <source>
        <dbReference type="EMBL" id="MDR9894089.1"/>
    </source>
</evidence>
<accession>A0AAP5I3I2</accession>
<proteinExistence type="predicted"/>
<evidence type="ECO:0000313" key="2">
    <source>
        <dbReference type="Proteomes" id="UP000667802"/>
    </source>
</evidence>